<feature type="region of interest" description="Disordered" evidence="18">
    <location>
        <begin position="175"/>
        <end position="196"/>
    </location>
</feature>
<dbReference type="InterPro" id="IPR015390">
    <property type="entry name" value="Rabaptin_Rab5-bd_dom"/>
</dbReference>
<dbReference type="Pfam" id="PF03528">
    <property type="entry name" value="Rabaptin"/>
    <property type="match status" value="1"/>
</dbReference>
<evidence type="ECO:0000256" key="2">
    <source>
        <dbReference type="ARBA" id="ARBA00004300"/>
    </source>
</evidence>
<evidence type="ECO:0000256" key="8">
    <source>
        <dbReference type="ARBA" id="ARBA00022553"/>
    </source>
</evidence>
<keyword evidence="10" id="KW-0967">Endosome</keyword>
<comment type="subcellular location">
    <subcellularLocation>
        <location evidence="1">Cytoplasm</location>
        <location evidence="1">Cytoskeleton</location>
        <location evidence="1">Cilium basal body</location>
    </subcellularLocation>
    <subcellularLocation>
        <location evidence="2">Cytoplasm</location>
        <location evidence="2">Cytoskeleton</location>
        <location evidence="2">Microtubule organizing center</location>
        <location evidence="2">Centrosome</location>
    </subcellularLocation>
    <subcellularLocation>
        <location evidence="3">Early endosome</location>
    </subcellularLocation>
</comment>
<dbReference type="InterPro" id="IPR003914">
    <property type="entry name" value="Rabaptin"/>
</dbReference>
<comment type="similarity">
    <text evidence="4">Belongs to the rabaptin family.</text>
</comment>
<dbReference type="Gene3D" id="1.20.5.340">
    <property type="match status" value="1"/>
</dbReference>
<dbReference type="AlphaFoldDB" id="A0A670KDB5"/>
<reference evidence="21 22" key="1">
    <citation type="journal article" date="2019" name="Proc. Natl. Acad. Sci. U.S.A.">
        <title>Regulatory changes in pterin and carotenoid genes underlie balanced color polymorphisms in the wall lizard.</title>
        <authorList>
            <person name="Andrade P."/>
            <person name="Pinho C."/>
            <person name="Perez I de Lanuza G."/>
            <person name="Afonso S."/>
            <person name="Brejcha J."/>
            <person name="Rubin C.J."/>
            <person name="Wallerman O."/>
            <person name="Pereira P."/>
            <person name="Sabatino S.J."/>
            <person name="Bellati A."/>
            <person name="Pellitteri-Rosa D."/>
            <person name="Bosakova Z."/>
            <person name="Bunikis I."/>
            <person name="Carretero M.A."/>
            <person name="Feiner N."/>
            <person name="Marsik P."/>
            <person name="Pauperio F."/>
            <person name="Salvi D."/>
            <person name="Soler L."/>
            <person name="While G.M."/>
            <person name="Uller T."/>
            <person name="Font E."/>
            <person name="Andersson L."/>
            <person name="Carneiro M."/>
        </authorList>
    </citation>
    <scope>NUCLEOTIDE SEQUENCE</scope>
</reference>
<keyword evidence="8" id="KW-0597">Phosphoprotein</keyword>
<dbReference type="GO" id="GO:0005813">
    <property type="term" value="C:centrosome"/>
    <property type="evidence" value="ECO:0007669"/>
    <property type="project" value="UniProtKB-SubCell"/>
</dbReference>
<accession>A0A670KDB5</accession>
<keyword evidence="11" id="KW-0970">Cilium biogenesis/degradation</keyword>
<dbReference type="GO" id="GO:0005096">
    <property type="term" value="F:GTPase activator activity"/>
    <property type="evidence" value="ECO:0007669"/>
    <property type="project" value="InterPro"/>
</dbReference>
<evidence type="ECO:0000256" key="4">
    <source>
        <dbReference type="ARBA" id="ARBA00006603"/>
    </source>
</evidence>
<evidence type="ECO:0000256" key="15">
    <source>
        <dbReference type="ARBA" id="ARBA00023273"/>
    </source>
</evidence>
<feature type="region of interest" description="Disordered" evidence="18">
    <location>
        <begin position="346"/>
        <end position="372"/>
    </location>
</feature>
<dbReference type="Proteomes" id="UP000472272">
    <property type="component" value="Chromosome 13"/>
</dbReference>
<gene>
    <name evidence="21" type="primary">RABEP2</name>
</gene>
<evidence type="ECO:0000256" key="17">
    <source>
        <dbReference type="SAM" id="Coils"/>
    </source>
</evidence>
<keyword evidence="9" id="KW-0254">Endocytosis</keyword>
<dbReference type="GO" id="GO:0005769">
    <property type="term" value="C:early endosome"/>
    <property type="evidence" value="ECO:0007669"/>
    <property type="project" value="UniProtKB-SubCell"/>
</dbReference>
<evidence type="ECO:0000313" key="21">
    <source>
        <dbReference type="Ensembl" id="ENSPMRP00000034355.1"/>
    </source>
</evidence>
<keyword evidence="6" id="KW-0813">Transport</keyword>
<reference evidence="21" key="2">
    <citation type="submission" date="2025-08" db="UniProtKB">
        <authorList>
            <consortium name="Ensembl"/>
        </authorList>
    </citation>
    <scope>IDENTIFICATION</scope>
</reference>
<evidence type="ECO:0000256" key="13">
    <source>
        <dbReference type="ARBA" id="ARBA00023054"/>
    </source>
</evidence>
<reference evidence="21" key="3">
    <citation type="submission" date="2025-09" db="UniProtKB">
        <authorList>
            <consortium name="Ensembl"/>
        </authorList>
    </citation>
    <scope>IDENTIFICATION</scope>
</reference>
<dbReference type="GeneTree" id="ENSGT00530000063743"/>
<evidence type="ECO:0000256" key="18">
    <source>
        <dbReference type="SAM" id="MobiDB-lite"/>
    </source>
</evidence>
<proteinExistence type="inferred from homology"/>
<evidence type="ECO:0000259" key="19">
    <source>
        <dbReference type="Pfam" id="PF03528"/>
    </source>
</evidence>
<feature type="coiled-coil region" evidence="17">
    <location>
        <begin position="76"/>
        <end position="160"/>
    </location>
</feature>
<evidence type="ECO:0000256" key="1">
    <source>
        <dbReference type="ARBA" id="ARBA00004120"/>
    </source>
</evidence>
<feature type="domain" description="Rabaptin GTPase-Rab5 binding" evidence="20">
    <location>
        <begin position="293"/>
        <end position="458"/>
    </location>
</feature>
<evidence type="ECO:0000256" key="11">
    <source>
        <dbReference type="ARBA" id="ARBA00022794"/>
    </source>
</evidence>
<dbReference type="Ensembl" id="ENSPMRT00000036450.1">
    <property type="protein sequence ID" value="ENSPMRP00000034355.1"/>
    <property type="gene ID" value="ENSPMRG00000022233.1"/>
</dbReference>
<keyword evidence="14" id="KW-0206">Cytoskeleton</keyword>
<feature type="region of interest" description="Disordered" evidence="18">
    <location>
        <begin position="416"/>
        <end position="438"/>
    </location>
</feature>
<dbReference type="GO" id="GO:0030030">
    <property type="term" value="P:cell projection organization"/>
    <property type="evidence" value="ECO:0007669"/>
    <property type="project" value="UniProtKB-KW"/>
</dbReference>
<evidence type="ECO:0000256" key="14">
    <source>
        <dbReference type="ARBA" id="ARBA00023212"/>
    </source>
</evidence>
<keyword evidence="15" id="KW-0966">Cell projection</keyword>
<dbReference type="GO" id="GO:0006897">
    <property type="term" value="P:endocytosis"/>
    <property type="evidence" value="ECO:0007669"/>
    <property type="project" value="UniProtKB-KW"/>
</dbReference>
<dbReference type="GO" id="GO:0015031">
    <property type="term" value="P:protein transport"/>
    <property type="evidence" value="ECO:0007669"/>
    <property type="project" value="UniProtKB-KW"/>
</dbReference>
<evidence type="ECO:0000256" key="9">
    <source>
        <dbReference type="ARBA" id="ARBA00022583"/>
    </source>
</evidence>
<dbReference type="Pfam" id="PF09311">
    <property type="entry name" value="Rab5-bind"/>
    <property type="match status" value="1"/>
</dbReference>
<feature type="region of interest" description="Disordered" evidence="18">
    <location>
        <begin position="217"/>
        <end position="242"/>
    </location>
</feature>
<dbReference type="SUPFAM" id="SSF103652">
    <property type="entry name" value="G protein-binding domain"/>
    <property type="match status" value="1"/>
</dbReference>
<dbReference type="PANTHER" id="PTHR31179:SF6">
    <property type="entry name" value="RAB GTPASE-BINDING EFFECTOR PROTEIN 2"/>
    <property type="match status" value="1"/>
</dbReference>
<evidence type="ECO:0000256" key="6">
    <source>
        <dbReference type="ARBA" id="ARBA00022448"/>
    </source>
</evidence>
<feature type="compositionally biased region" description="Basic and acidic residues" evidence="18">
    <location>
        <begin position="428"/>
        <end position="437"/>
    </location>
</feature>
<evidence type="ECO:0000256" key="16">
    <source>
        <dbReference type="ARBA" id="ARBA00045310"/>
    </source>
</evidence>
<evidence type="ECO:0000256" key="3">
    <source>
        <dbReference type="ARBA" id="ARBA00004412"/>
    </source>
</evidence>
<sequence length="523" mass="57199">MEGTHKCASPLSGRQGERNGALGCVTWGGGILQAQLSAALAEVETVRAVAAVSEGTKHEAVDAVRRRCQEEVASLQAILKDTISSYEARLSALERDGRENTWSRLLPRPNPLDSLEKQMEKAQEDTLRLRAIVLPMEQEIAELKVKLAHAEGLVQELQGEQVSWRSLCSSSESLLADPEAVPSDAPGDDPGTLAEGGGVAEKFARSLDSVSIASFSSLAPSPGPAVRRRRPPSPETASIASSTGTLVPETIYLPPAGYQLVPDSEWTQLHTQVRKLQLPLPRIDSPFLPLSLSDQVQVLLTQVQTSERLLQGLQATVSETQRQTQEQMADLAASHKRLSYEVQRLSAENEGLRGASSQDSRPPESDESRSLPSTVLELQALVRQLRQESASQLRAAEHQAERLRIEIVSLRERLDQETASRSGLQGALEREQEERGEGASLNSIRTEMERMQQGQEEISRAQGCVSLCASFLSCRPEIIANNHFTSPNHTRDLESPPPPLDGGYRFEGVGGRIMVEWKWQGPT</sequence>
<feature type="domain" description="Rabaptin coiled-coil" evidence="19">
    <location>
        <begin position="32"/>
        <end position="161"/>
    </location>
</feature>
<evidence type="ECO:0000256" key="7">
    <source>
        <dbReference type="ARBA" id="ARBA00022490"/>
    </source>
</evidence>
<keyword evidence="13 17" id="KW-0175">Coiled coil</keyword>
<evidence type="ECO:0000256" key="12">
    <source>
        <dbReference type="ARBA" id="ARBA00022927"/>
    </source>
</evidence>
<dbReference type="OMA" id="EMMHSIV"/>
<evidence type="ECO:0000259" key="20">
    <source>
        <dbReference type="Pfam" id="PF09311"/>
    </source>
</evidence>
<organism evidence="21 22">
    <name type="scientific">Podarcis muralis</name>
    <name type="common">Wall lizard</name>
    <name type="synonym">Lacerta muralis</name>
    <dbReference type="NCBI Taxonomy" id="64176"/>
    <lineage>
        <taxon>Eukaryota</taxon>
        <taxon>Metazoa</taxon>
        <taxon>Chordata</taxon>
        <taxon>Craniata</taxon>
        <taxon>Vertebrata</taxon>
        <taxon>Euteleostomi</taxon>
        <taxon>Lepidosauria</taxon>
        <taxon>Squamata</taxon>
        <taxon>Bifurcata</taxon>
        <taxon>Unidentata</taxon>
        <taxon>Episquamata</taxon>
        <taxon>Laterata</taxon>
        <taxon>Lacertibaenia</taxon>
        <taxon>Lacertidae</taxon>
        <taxon>Podarcis</taxon>
    </lineage>
</organism>
<keyword evidence="22" id="KW-1185">Reference proteome</keyword>
<dbReference type="InterPro" id="IPR018514">
    <property type="entry name" value="Rabaptin_CC"/>
</dbReference>
<keyword evidence="12" id="KW-0653">Protein transport</keyword>
<protein>
    <recommendedName>
        <fullName evidence="5">Rab GTPase-binding effector protein 2</fullName>
    </recommendedName>
</protein>
<dbReference type="PANTHER" id="PTHR31179">
    <property type="entry name" value="RAB GTPASE-BINDING EFFECTOR PROTEIN"/>
    <property type="match status" value="1"/>
</dbReference>
<name>A0A670KDB5_PODMU</name>
<keyword evidence="7" id="KW-0963">Cytoplasm</keyword>
<comment type="function">
    <text evidence="16">Plays a role in membrane trafficking and in homotypic early endosome fusion. Participates in arteriogenesis by regulating vascular endothelial growth factor receptor 2/VEGFR2 cell surface expression and endosomal trafficking. By interacting with SDCCAG8, localizes to centrosomes and plays a critical role in ciliogenesis.</text>
</comment>
<evidence type="ECO:0000256" key="5">
    <source>
        <dbReference type="ARBA" id="ARBA00019765"/>
    </source>
</evidence>
<evidence type="ECO:0000256" key="10">
    <source>
        <dbReference type="ARBA" id="ARBA00022753"/>
    </source>
</evidence>
<evidence type="ECO:0000313" key="22">
    <source>
        <dbReference type="Proteomes" id="UP000472272"/>
    </source>
</evidence>
<dbReference type="GO" id="GO:0008083">
    <property type="term" value="F:growth factor activity"/>
    <property type="evidence" value="ECO:0007669"/>
    <property type="project" value="InterPro"/>
</dbReference>